<dbReference type="EMBL" id="VJMJ01000023">
    <property type="protein sequence ID" value="KAF0742835.1"/>
    <property type="molecule type" value="Genomic_DNA"/>
</dbReference>
<comment type="caution">
    <text evidence="2">The sequence shown here is derived from an EMBL/GenBank/DDBJ whole genome shotgun (WGS) entry which is preliminary data.</text>
</comment>
<reference evidence="2 3" key="1">
    <citation type="submission" date="2019-07" db="EMBL/GenBank/DDBJ databases">
        <title>Genomics analysis of Aphanomyces spp. identifies a new class of oomycete effector associated with host adaptation.</title>
        <authorList>
            <person name="Gaulin E."/>
        </authorList>
    </citation>
    <scope>NUCLEOTIDE SEQUENCE [LARGE SCALE GENOMIC DNA]</scope>
    <source>
        <strain evidence="2 3">ATCC 201684</strain>
    </source>
</reference>
<evidence type="ECO:0000313" key="2">
    <source>
        <dbReference type="EMBL" id="KAF0742835.1"/>
    </source>
</evidence>
<feature type="region of interest" description="Disordered" evidence="1">
    <location>
        <begin position="16"/>
        <end position="39"/>
    </location>
</feature>
<sequence>MSARITKQLLKAAMPDDVPAKKTPKGTAKAKARVKVVKPASKKKQLRQFLEEAKVERTKNDNTEKNLRVLKRMTEPKVQSVMEKILQAGLK</sequence>
<evidence type="ECO:0000313" key="3">
    <source>
        <dbReference type="Proteomes" id="UP000481153"/>
    </source>
</evidence>
<evidence type="ECO:0000256" key="1">
    <source>
        <dbReference type="SAM" id="MobiDB-lite"/>
    </source>
</evidence>
<proteinExistence type="predicted"/>
<keyword evidence="3" id="KW-1185">Reference proteome</keyword>
<dbReference type="AlphaFoldDB" id="A0A6G0XR56"/>
<accession>A0A6G0XR56</accession>
<name>A0A6G0XR56_9STRA</name>
<gene>
    <name evidence="2" type="ORF">Ae201684_002233</name>
</gene>
<protein>
    <submittedName>
        <fullName evidence="2">Uncharacterized protein</fullName>
    </submittedName>
</protein>
<dbReference type="Proteomes" id="UP000481153">
    <property type="component" value="Unassembled WGS sequence"/>
</dbReference>
<dbReference type="VEuPathDB" id="FungiDB:AeMF1_010052"/>
<feature type="compositionally biased region" description="Basic residues" evidence="1">
    <location>
        <begin position="22"/>
        <end position="39"/>
    </location>
</feature>
<organism evidence="2 3">
    <name type="scientific">Aphanomyces euteiches</name>
    <dbReference type="NCBI Taxonomy" id="100861"/>
    <lineage>
        <taxon>Eukaryota</taxon>
        <taxon>Sar</taxon>
        <taxon>Stramenopiles</taxon>
        <taxon>Oomycota</taxon>
        <taxon>Saprolegniomycetes</taxon>
        <taxon>Saprolegniales</taxon>
        <taxon>Verrucalvaceae</taxon>
        <taxon>Aphanomyces</taxon>
    </lineage>
</organism>